<accession>A0A7W6CLG3</accession>
<dbReference type="EMBL" id="JACIDX010000002">
    <property type="protein sequence ID" value="MBB3953647.1"/>
    <property type="molecule type" value="Genomic_DNA"/>
</dbReference>
<evidence type="ECO:0000259" key="2">
    <source>
        <dbReference type="Pfam" id="PF08327"/>
    </source>
</evidence>
<sequence>MNTDRIEKEIVLYASRERVWSAISDPARFGTWFGVEIEGAFIAGQDAIGAIVPTKVDPDVARMQEPHRGAAFRIHIEAVEPMRLFSFRWHPFAIDKARDYTAEPATLVRFELCEAEEGVLLRITETGFDRLPAERRDAARKANDGGWEHQTKLISRYLDLYPDADGSAGTAQG</sequence>
<evidence type="ECO:0000313" key="4">
    <source>
        <dbReference type="Proteomes" id="UP000548867"/>
    </source>
</evidence>
<name>A0A7W6CLG3_9SPHN</name>
<feature type="domain" description="Activator of Hsp90 ATPase homologue 1/2-like C-terminal" evidence="2">
    <location>
        <begin position="14"/>
        <end position="158"/>
    </location>
</feature>
<dbReference type="SUPFAM" id="SSF55961">
    <property type="entry name" value="Bet v1-like"/>
    <property type="match status" value="1"/>
</dbReference>
<reference evidence="3 4" key="1">
    <citation type="submission" date="2020-08" db="EMBL/GenBank/DDBJ databases">
        <title>Genomic Encyclopedia of Type Strains, Phase IV (KMG-IV): sequencing the most valuable type-strain genomes for metagenomic binning, comparative biology and taxonomic classification.</title>
        <authorList>
            <person name="Goeker M."/>
        </authorList>
    </citation>
    <scope>NUCLEOTIDE SEQUENCE [LARGE SCALE GENOMIC DNA]</scope>
    <source>
        <strain evidence="3 4">DSM 27057</strain>
    </source>
</reference>
<dbReference type="InterPro" id="IPR023393">
    <property type="entry name" value="START-like_dom_sf"/>
</dbReference>
<organism evidence="3 4">
    <name type="scientific">Novosphingobium sediminicola</name>
    <dbReference type="NCBI Taxonomy" id="563162"/>
    <lineage>
        <taxon>Bacteria</taxon>
        <taxon>Pseudomonadati</taxon>
        <taxon>Pseudomonadota</taxon>
        <taxon>Alphaproteobacteria</taxon>
        <taxon>Sphingomonadales</taxon>
        <taxon>Sphingomonadaceae</taxon>
        <taxon>Novosphingobium</taxon>
    </lineage>
</organism>
<keyword evidence="4" id="KW-1185">Reference proteome</keyword>
<dbReference type="InterPro" id="IPR013538">
    <property type="entry name" value="ASHA1/2-like_C"/>
</dbReference>
<dbReference type="Proteomes" id="UP000548867">
    <property type="component" value="Unassembled WGS sequence"/>
</dbReference>
<evidence type="ECO:0000313" key="3">
    <source>
        <dbReference type="EMBL" id="MBB3953647.1"/>
    </source>
</evidence>
<dbReference type="Gene3D" id="3.30.530.20">
    <property type="match status" value="1"/>
</dbReference>
<dbReference type="CDD" id="cd08898">
    <property type="entry name" value="SRPBCC_CalC_Aha1-like_5"/>
    <property type="match status" value="1"/>
</dbReference>
<protein>
    <submittedName>
        <fullName evidence="3">Uncharacterized protein YndB with AHSA1/START domain</fullName>
    </submittedName>
</protein>
<dbReference type="Pfam" id="PF08327">
    <property type="entry name" value="AHSA1"/>
    <property type="match status" value="1"/>
</dbReference>
<evidence type="ECO:0000256" key="1">
    <source>
        <dbReference type="ARBA" id="ARBA00006817"/>
    </source>
</evidence>
<dbReference type="RefSeq" id="WP_221226978.1">
    <property type="nucleotide sequence ID" value="NZ_JACIDX010000002.1"/>
</dbReference>
<comment type="similarity">
    <text evidence="1">Belongs to the AHA1 family.</text>
</comment>
<proteinExistence type="inferred from homology"/>
<comment type="caution">
    <text evidence="3">The sequence shown here is derived from an EMBL/GenBank/DDBJ whole genome shotgun (WGS) entry which is preliminary data.</text>
</comment>
<dbReference type="AlphaFoldDB" id="A0A7W6CLG3"/>
<gene>
    <name evidence="3" type="ORF">GGR38_000574</name>
</gene>